<dbReference type="InterPro" id="IPR003423">
    <property type="entry name" value="OMP_efflux"/>
</dbReference>
<comment type="similarity">
    <text evidence="2">Belongs to the outer membrane factor (OMF) (TC 1.B.17) family.</text>
</comment>
<keyword evidence="5" id="KW-0812">Transmembrane</keyword>
<dbReference type="EMBL" id="FNBA01000001">
    <property type="protein sequence ID" value="SDE55592.1"/>
    <property type="molecule type" value="Genomic_DNA"/>
</dbReference>
<protein>
    <submittedName>
        <fullName evidence="8">Outer membrane protein</fullName>
    </submittedName>
</protein>
<organism evidence="8 9">
    <name type="scientific">Ulvibacter litoralis</name>
    <dbReference type="NCBI Taxonomy" id="227084"/>
    <lineage>
        <taxon>Bacteria</taxon>
        <taxon>Pseudomonadati</taxon>
        <taxon>Bacteroidota</taxon>
        <taxon>Flavobacteriia</taxon>
        <taxon>Flavobacteriales</taxon>
        <taxon>Flavobacteriaceae</taxon>
        <taxon>Ulvibacter</taxon>
    </lineage>
</organism>
<evidence type="ECO:0000313" key="8">
    <source>
        <dbReference type="EMBL" id="SDE55592.1"/>
    </source>
</evidence>
<evidence type="ECO:0000256" key="5">
    <source>
        <dbReference type="ARBA" id="ARBA00022692"/>
    </source>
</evidence>
<accession>A0A1G7DW25</accession>
<evidence type="ECO:0000256" key="2">
    <source>
        <dbReference type="ARBA" id="ARBA00007613"/>
    </source>
</evidence>
<dbReference type="PANTHER" id="PTHR30026:SF20">
    <property type="entry name" value="OUTER MEMBRANE PROTEIN TOLC"/>
    <property type="match status" value="1"/>
</dbReference>
<evidence type="ECO:0000256" key="6">
    <source>
        <dbReference type="ARBA" id="ARBA00023136"/>
    </source>
</evidence>
<name>A0A1G7DW25_9FLAO</name>
<evidence type="ECO:0000256" key="4">
    <source>
        <dbReference type="ARBA" id="ARBA00022452"/>
    </source>
</evidence>
<gene>
    <name evidence="8" type="ORF">SAMN05421855_1011207</name>
</gene>
<dbReference type="Proteomes" id="UP000199321">
    <property type="component" value="Unassembled WGS sequence"/>
</dbReference>
<dbReference type="GO" id="GO:0009279">
    <property type="term" value="C:cell outer membrane"/>
    <property type="evidence" value="ECO:0007669"/>
    <property type="project" value="UniProtKB-SubCell"/>
</dbReference>
<comment type="subcellular location">
    <subcellularLocation>
        <location evidence="1">Cell outer membrane</location>
    </subcellularLocation>
</comment>
<dbReference type="SUPFAM" id="SSF56954">
    <property type="entry name" value="Outer membrane efflux proteins (OEP)"/>
    <property type="match status" value="1"/>
</dbReference>
<dbReference type="PANTHER" id="PTHR30026">
    <property type="entry name" value="OUTER MEMBRANE PROTEIN TOLC"/>
    <property type="match status" value="1"/>
</dbReference>
<dbReference type="Gene3D" id="1.20.1600.10">
    <property type="entry name" value="Outer membrane efflux proteins (OEP)"/>
    <property type="match status" value="1"/>
</dbReference>
<dbReference type="STRING" id="227084.SAMN05421855_1011207"/>
<sequence length="501" mass="55939">MCHFCNTFNNSKTNLVIQSIMKKLGILLFFLLIGLQINAQEKKWTLQECVAHALANNISVKQSELELDLAAIDKSDAFGNFLPNLNASASNSWNTGLTQNITTGVLETQTSRNSSYGVSAGVTLFNGLRNQRQLQRVKLSKLAAQYNLDKMQDDIALFVANSYLQVLLNKENLAVVKSQNEVTQAQIERTNQLVEAGTLPKGDLLEIKATSASEVQQIAIAENAVKISLISLAQLLLVKDYDTFDIANDDYDIIDDGYVSKDVSEIIESAQKNRQEVKIAENNVALAQKDLQIARSSFYPSLSGFFNYNTRESGSSRFVQGIDPNNPTYTEEIGVVQGTNQSVIGTFPNTIIEELNPLPFQEQLYNNDGISYGVSLSVPIFNGFSARNNVKRSKVNIKRSEFQLEQAKLDLESNVYQAYVDANGALKAYEAALVALESQELAYQYAKDRYDVGLTNAFDLSQSKLRYDNTQIEVNRSKYDYIFKIKVLELYFGIPAEELKF</sequence>
<dbReference type="Pfam" id="PF02321">
    <property type="entry name" value="OEP"/>
    <property type="match status" value="2"/>
</dbReference>
<keyword evidence="3" id="KW-0813">Transport</keyword>
<proteinExistence type="inferred from homology"/>
<dbReference type="AlphaFoldDB" id="A0A1G7DW25"/>
<evidence type="ECO:0000256" key="7">
    <source>
        <dbReference type="ARBA" id="ARBA00023237"/>
    </source>
</evidence>
<dbReference type="InterPro" id="IPR051906">
    <property type="entry name" value="TolC-like"/>
</dbReference>
<evidence type="ECO:0000256" key="3">
    <source>
        <dbReference type="ARBA" id="ARBA00022448"/>
    </source>
</evidence>
<evidence type="ECO:0000313" key="9">
    <source>
        <dbReference type="Proteomes" id="UP000199321"/>
    </source>
</evidence>
<dbReference type="GO" id="GO:1990281">
    <property type="term" value="C:efflux pump complex"/>
    <property type="evidence" value="ECO:0007669"/>
    <property type="project" value="TreeGrafter"/>
</dbReference>
<keyword evidence="4" id="KW-1134">Transmembrane beta strand</keyword>
<keyword evidence="9" id="KW-1185">Reference proteome</keyword>
<reference evidence="8 9" key="1">
    <citation type="submission" date="2016-10" db="EMBL/GenBank/DDBJ databases">
        <authorList>
            <person name="de Groot N.N."/>
        </authorList>
    </citation>
    <scope>NUCLEOTIDE SEQUENCE [LARGE SCALE GENOMIC DNA]</scope>
    <source>
        <strain evidence="8 9">DSM 16195</strain>
    </source>
</reference>
<evidence type="ECO:0000256" key="1">
    <source>
        <dbReference type="ARBA" id="ARBA00004442"/>
    </source>
</evidence>
<dbReference type="GO" id="GO:0015562">
    <property type="term" value="F:efflux transmembrane transporter activity"/>
    <property type="evidence" value="ECO:0007669"/>
    <property type="project" value="InterPro"/>
</dbReference>
<keyword evidence="6" id="KW-0472">Membrane</keyword>
<dbReference type="GO" id="GO:0015288">
    <property type="term" value="F:porin activity"/>
    <property type="evidence" value="ECO:0007669"/>
    <property type="project" value="TreeGrafter"/>
</dbReference>
<keyword evidence="7" id="KW-0998">Cell outer membrane</keyword>